<evidence type="ECO:0000256" key="2">
    <source>
        <dbReference type="SAM" id="SignalP"/>
    </source>
</evidence>
<evidence type="ECO:0000313" key="4">
    <source>
        <dbReference type="Proteomes" id="UP001303046"/>
    </source>
</evidence>
<dbReference type="Proteomes" id="UP001303046">
    <property type="component" value="Unassembled WGS sequence"/>
</dbReference>
<keyword evidence="1" id="KW-0812">Transmembrane</keyword>
<evidence type="ECO:0000256" key="1">
    <source>
        <dbReference type="SAM" id="Phobius"/>
    </source>
</evidence>
<organism evidence="3 4">
    <name type="scientific">Necator americanus</name>
    <name type="common">Human hookworm</name>
    <dbReference type="NCBI Taxonomy" id="51031"/>
    <lineage>
        <taxon>Eukaryota</taxon>
        <taxon>Metazoa</taxon>
        <taxon>Ecdysozoa</taxon>
        <taxon>Nematoda</taxon>
        <taxon>Chromadorea</taxon>
        <taxon>Rhabditida</taxon>
        <taxon>Rhabditina</taxon>
        <taxon>Rhabditomorpha</taxon>
        <taxon>Strongyloidea</taxon>
        <taxon>Ancylostomatidae</taxon>
        <taxon>Bunostominae</taxon>
        <taxon>Necator</taxon>
    </lineage>
</organism>
<feature type="signal peptide" evidence="2">
    <location>
        <begin position="1"/>
        <end position="20"/>
    </location>
</feature>
<keyword evidence="1" id="KW-1133">Transmembrane helix</keyword>
<dbReference type="EMBL" id="JAVFWL010000004">
    <property type="protein sequence ID" value="KAK6748363.1"/>
    <property type="molecule type" value="Genomic_DNA"/>
</dbReference>
<protein>
    <recommendedName>
        <fullName evidence="5">EGF-like domain-containing protein</fullName>
    </recommendedName>
</protein>
<evidence type="ECO:0008006" key="5">
    <source>
        <dbReference type="Google" id="ProtNLM"/>
    </source>
</evidence>
<keyword evidence="2" id="KW-0732">Signal</keyword>
<reference evidence="3 4" key="1">
    <citation type="submission" date="2023-08" db="EMBL/GenBank/DDBJ databases">
        <title>A Necator americanus chromosomal reference genome.</title>
        <authorList>
            <person name="Ilik V."/>
            <person name="Petrzelkova K.J."/>
            <person name="Pardy F."/>
            <person name="Fuh T."/>
            <person name="Niatou-Singa F.S."/>
            <person name="Gouil Q."/>
            <person name="Baker L."/>
            <person name="Ritchie M.E."/>
            <person name="Jex A.R."/>
            <person name="Gazzola D."/>
            <person name="Li H."/>
            <person name="Toshio Fujiwara R."/>
            <person name="Zhan B."/>
            <person name="Aroian R.V."/>
            <person name="Pafco B."/>
            <person name="Schwarz E.M."/>
        </authorList>
    </citation>
    <scope>NUCLEOTIDE SEQUENCE [LARGE SCALE GENOMIC DNA]</scope>
    <source>
        <strain evidence="3 4">Aroian</strain>
        <tissue evidence="3">Whole animal</tissue>
    </source>
</reference>
<name>A0ABR1DCX3_NECAM</name>
<feature type="transmembrane region" description="Helical" evidence="1">
    <location>
        <begin position="91"/>
        <end position="112"/>
    </location>
</feature>
<proteinExistence type="predicted"/>
<keyword evidence="4" id="KW-1185">Reference proteome</keyword>
<gene>
    <name evidence="3" type="primary">Necator_chrIV.g14451</name>
    <name evidence="3" type="ORF">RB195_001157</name>
</gene>
<comment type="caution">
    <text evidence="3">The sequence shown here is derived from an EMBL/GenBank/DDBJ whole genome shotgun (WGS) entry which is preliminary data.</text>
</comment>
<feature type="chain" id="PRO_5046189027" description="EGF-like domain-containing protein" evidence="2">
    <location>
        <begin position="21"/>
        <end position="136"/>
    </location>
</feature>
<keyword evidence="1" id="KW-0472">Membrane</keyword>
<accession>A0ABR1DCX3</accession>
<sequence>MIIAESPILFVRMLLFTCWSTDDVVCGPHFSGIACDWPVCVHGEVDPVDKICWCHNNYAPPFCEFCLPGYWGEACDRKILPAMHEPVLPAFFTHIVLYLLVISVALLTYFVIDRCRSKPPPYREVIKDAPPPYYLI</sequence>
<evidence type="ECO:0000313" key="3">
    <source>
        <dbReference type="EMBL" id="KAK6748363.1"/>
    </source>
</evidence>